<evidence type="ECO:0000259" key="21">
    <source>
        <dbReference type="PROSITE" id="PS51194"/>
    </source>
</evidence>
<comment type="function">
    <text evidence="16">DNA helicase that possesses intrinsic ATP-dependent nucleosome-remodeling activity and is both required for DNA repair and heterochromatin organization. Promotes DNA end resection of double-strand breaks (DSBs) following DNA damage: probably acts by weakening histone DNA interactions in nucleosomes flanking DSBs.</text>
</comment>
<dbReference type="PROSITE" id="PS51140">
    <property type="entry name" value="CUE"/>
    <property type="match status" value="1"/>
</dbReference>
<evidence type="ECO:0000256" key="6">
    <source>
        <dbReference type="ARBA" id="ARBA00022741"/>
    </source>
</evidence>
<feature type="region of interest" description="Disordered" evidence="18">
    <location>
        <begin position="1"/>
        <end position="64"/>
    </location>
</feature>
<reference evidence="23" key="1">
    <citation type="submission" date="2020-01" db="EMBL/GenBank/DDBJ databases">
        <title>Draft genome sequence of the Termite Coptotermes fromosanus.</title>
        <authorList>
            <person name="Itakura S."/>
            <person name="Yosikawa Y."/>
            <person name="Umezawa K."/>
        </authorList>
    </citation>
    <scope>NUCLEOTIDE SEQUENCE [LARGE SCALE GENOMIC DNA]</scope>
</reference>
<name>A0A6L2PUV5_COPFO</name>
<dbReference type="Proteomes" id="UP000502823">
    <property type="component" value="Unassembled WGS sequence"/>
</dbReference>
<evidence type="ECO:0000256" key="3">
    <source>
        <dbReference type="ARBA" id="ARBA00007025"/>
    </source>
</evidence>
<dbReference type="EC" id="3.6.4.12" evidence="4"/>
<evidence type="ECO:0000256" key="8">
    <source>
        <dbReference type="ARBA" id="ARBA00022801"/>
    </source>
</evidence>
<dbReference type="InterPro" id="IPR049730">
    <property type="entry name" value="SNF2/RAD54-like_C"/>
</dbReference>
<dbReference type="InterPro" id="IPR000330">
    <property type="entry name" value="SNF2_N"/>
</dbReference>
<evidence type="ECO:0000259" key="20">
    <source>
        <dbReference type="PROSITE" id="PS51192"/>
    </source>
</evidence>
<evidence type="ECO:0000256" key="18">
    <source>
        <dbReference type="SAM" id="MobiDB-lite"/>
    </source>
</evidence>
<keyword evidence="10" id="KW-0067">ATP-binding</keyword>
<sequence>MSRESSSGSEGHDAPSPSLLNNLRQFRFQKKSALKVDTSQPNGVVSNGTPKGHTSVSDSISSPDSIVVQRKKPVACIQYSEESEGENEADALKENNLKFLEDAFPSLDKMVLQDALVSSSWSVEAAMALLCEGGSVGDKKKRPADIQSYKKGNIIDDSDQDISDDLTEDKKGVLEFLSTATVGELRVMPHCSQKKAEAIIEQRPYTGWKDLVEKFQEGKFLGTELLNSAQDVLRARQVVQTLMKKCTKLAAQMERAIAAGASSVKKQPSLLSSSLTLTGYQMVGLNWLVVMHGQGLNGILADEMGLGKTVQVIAFLAHLKEMGMQGDGPHLVVVPSSTLENWSIEFARWCPSLHVVSYYGSPEDRKAMRISWMKGGLEGVDIILTTYSIVSSSPEERKMFRILRMQYVVLDEAHMLKNMATVRYDNLARINAEHRILLTGTPLQNNLIELMSLLIFVMPHMFEGKKDILKSLFSKYGTKNSKDDELPRFEQEQVAQARRIMKPFVLRRLKREVLKDLPTKTDVTLLCPLERSQREKYDDLIQTFSQQGTQAVINIGIAMMMQLRKMANHPALLRYYFTDEQLQDMARRLAADRTYKETNPEYIVQDLAMMSDYQIHQLSSAHKCLSGYYLPEEILVKSGKFQKLDEMLPKLKREGHRVLIFSQFVIMLDVLQEYLHIRGHRYLRLDGSTPVTLRQELIDTYNADESIFTFLLSTRAGGLGINLTAADTVIIHDVDFNPYNDKQAEDRCHRVGQTRSVSVMRFLSEGTIEEGIHQVAQEKLNLEREISNPEELCDFKCILLNIPPSWHVGQQCVQNISKIDTNILKVIDEGKIFNEVNHVKNICESQIDYRKKCGVRTSEKSTETVQTMKNEDISFGSIIYIVSFVLGIPGTNTSLERVFSLMNAFWIDERNQLSVEIV</sequence>
<dbReference type="OrthoDB" id="448448at2759"/>
<keyword evidence="12" id="KW-0238">DNA-binding</keyword>
<dbReference type="InParanoid" id="A0A6L2PUV5"/>
<dbReference type="FunCoup" id="A0A6L2PUV5">
    <property type="interactions" value="2057"/>
</dbReference>
<feature type="compositionally biased region" description="Polar residues" evidence="18">
    <location>
        <begin position="37"/>
        <end position="54"/>
    </location>
</feature>
<dbReference type="GO" id="GO:0006281">
    <property type="term" value="P:DNA repair"/>
    <property type="evidence" value="ECO:0007669"/>
    <property type="project" value="UniProtKB-KW"/>
</dbReference>
<feature type="domain" description="CUE" evidence="19">
    <location>
        <begin position="92"/>
        <end position="135"/>
    </location>
</feature>
<evidence type="ECO:0000256" key="1">
    <source>
        <dbReference type="ARBA" id="ARBA00004123"/>
    </source>
</evidence>
<evidence type="ECO:0000259" key="19">
    <source>
        <dbReference type="PROSITE" id="PS51140"/>
    </source>
</evidence>
<comment type="caution">
    <text evidence="22">The sequence shown here is derived from an EMBL/GenBank/DDBJ whole genome shotgun (WGS) entry which is preliminary data.</text>
</comment>
<dbReference type="InterPro" id="IPR038718">
    <property type="entry name" value="SNF2-like_sf"/>
</dbReference>
<accession>A0A6L2PUV5</accession>
<keyword evidence="11" id="KW-0156">Chromatin regulator</keyword>
<keyword evidence="6" id="KW-0547">Nucleotide-binding</keyword>
<dbReference type="PANTHER" id="PTHR10799">
    <property type="entry name" value="SNF2/RAD54 HELICASE FAMILY"/>
    <property type="match status" value="1"/>
</dbReference>
<evidence type="ECO:0000256" key="13">
    <source>
        <dbReference type="ARBA" id="ARBA00023204"/>
    </source>
</evidence>
<keyword evidence="14" id="KW-0539">Nucleus</keyword>
<evidence type="ECO:0000256" key="10">
    <source>
        <dbReference type="ARBA" id="ARBA00022840"/>
    </source>
</evidence>
<feature type="domain" description="Helicase ATP-binding" evidence="20">
    <location>
        <begin position="289"/>
        <end position="460"/>
    </location>
</feature>
<feature type="domain" description="Helicase C-terminal" evidence="21">
    <location>
        <begin position="643"/>
        <end position="793"/>
    </location>
</feature>
<dbReference type="InterPro" id="IPR003892">
    <property type="entry name" value="CUE"/>
</dbReference>
<comment type="similarity">
    <text evidence="3">Belongs to the SNF2/RAD54 helicase family.</text>
</comment>
<dbReference type="EMBL" id="BLKM01006003">
    <property type="protein sequence ID" value="GFG35984.1"/>
    <property type="molecule type" value="Genomic_DNA"/>
</dbReference>
<dbReference type="InterPro" id="IPR001650">
    <property type="entry name" value="Helicase_C-like"/>
</dbReference>
<dbReference type="SUPFAM" id="SSF52540">
    <property type="entry name" value="P-loop containing nucleoside triphosphate hydrolases"/>
    <property type="match status" value="2"/>
</dbReference>
<proteinExistence type="inferred from homology"/>
<organism evidence="22 23">
    <name type="scientific">Coptotermes formosanus</name>
    <name type="common">Formosan subterranean termite</name>
    <dbReference type="NCBI Taxonomy" id="36987"/>
    <lineage>
        <taxon>Eukaryota</taxon>
        <taxon>Metazoa</taxon>
        <taxon>Ecdysozoa</taxon>
        <taxon>Arthropoda</taxon>
        <taxon>Hexapoda</taxon>
        <taxon>Insecta</taxon>
        <taxon>Pterygota</taxon>
        <taxon>Neoptera</taxon>
        <taxon>Polyneoptera</taxon>
        <taxon>Dictyoptera</taxon>
        <taxon>Blattodea</taxon>
        <taxon>Blattoidea</taxon>
        <taxon>Termitoidae</taxon>
        <taxon>Rhinotermitidae</taxon>
        <taxon>Coptotermes</taxon>
    </lineage>
</organism>
<dbReference type="SMART" id="SM00490">
    <property type="entry name" value="HELICc"/>
    <property type="match status" value="1"/>
</dbReference>
<dbReference type="PROSITE" id="PS51192">
    <property type="entry name" value="HELICASE_ATP_BIND_1"/>
    <property type="match status" value="1"/>
</dbReference>
<dbReference type="CDD" id="cd18793">
    <property type="entry name" value="SF2_C_SNF"/>
    <property type="match status" value="1"/>
</dbReference>
<evidence type="ECO:0000256" key="11">
    <source>
        <dbReference type="ARBA" id="ARBA00022853"/>
    </source>
</evidence>
<comment type="catalytic activity">
    <reaction evidence="15">
        <text>ATP + H2O = ADP + phosphate + H(+)</text>
        <dbReference type="Rhea" id="RHEA:13065"/>
        <dbReference type="ChEBI" id="CHEBI:15377"/>
        <dbReference type="ChEBI" id="CHEBI:15378"/>
        <dbReference type="ChEBI" id="CHEBI:30616"/>
        <dbReference type="ChEBI" id="CHEBI:43474"/>
        <dbReference type="ChEBI" id="CHEBI:456216"/>
        <dbReference type="EC" id="3.6.4.12"/>
    </reaction>
    <physiologicalReaction direction="left-to-right" evidence="15">
        <dbReference type="Rhea" id="RHEA:13066"/>
    </physiologicalReaction>
</comment>
<keyword evidence="5" id="KW-0158">Chromosome</keyword>
<keyword evidence="7" id="KW-0227">DNA damage</keyword>
<keyword evidence="13" id="KW-0234">DNA repair</keyword>
<keyword evidence="9" id="KW-0347">Helicase</keyword>
<dbReference type="Gene3D" id="3.40.50.300">
    <property type="entry name" value="P-loop containing nucleotide triphosphate hydrolases"/>
    <property type="match status" value="1"/>
</dbReference>
<keyword evidence="23" id="KW-1185">Reference proteome</keyword>
<feature type="compositionally biased region" description="Low complexity" evidence="18">
    <location>
        <begin position="55"/>
        <end position="64"/>
    </location>
</feature>
<dbReference type="GO" id="GO:0003678">
    <property type="term" value="F:DNA helicase activity"/>
    <property type="evidence" value="ECO:0007669"/>
    <property type="project" value="UniProtKB-EC"/>
</dbReference>
<dbReference type="GO" id="GO:0005694">
    <property type="term" value="C:chromosome"/>
    <property type="evidence" value="ECO:0007669"/>
    <property type="project" value="UniProtKB-SubCell"/>
</dbReference>
<evidence type="ECO:0000256" key="16">
    <source>
        <dbReference type="ARBA" id="ARBA00059294"/>
    </source>
</evidence>
<keyword evidence="8" id="KW-0378">Hydrolase</keyword>
<dbReference type="InterPro" id="IPR027417">
    <property type="entry name" value="P-loop_NTPase"/>
</dbReference>
<dbReference type="GO" id="GO:0003677">
    <property type="term" value="F:DNA binding"/>
    <property type="evidence" value="ECO:0007669"/>
    <property type="project" value="UniProtKB-KW"/>
</dbReference>
<dbReference type="GO" id="GO:0006325">
    <property type="term" value="P:chromatin organization"/>
    <property type="evidence" value="ECO:0007669"/>
    <property type="project" value="UniProtKB-KW"/>
</dbReference>
<evidence type="ECO:0000256" key="15">
    <source>
        <dbReference type="ARBA" id="ARBA00048432"/>
    </source>
</evidence>
<evidence type="ECO:0000256" key="2">
    <source>
        <dbReference type="ARBA" id="ARBA00004286"/>
    </source>
</evidence>
<evidence type="ECO:0000256" key="12">
    <source>
        <dbReference type="ARBA" id="ARBA00023125"/>
    </source>
</evidence>
<dbReference type="GO" id="GO:0005634">
    <property type="term" value="C:nucleus"/>
    <property type="evidence" value="ECO:0007669"/>
    <property type="project" value="UniProtKB-SubCell"/>
</dbReference>
<protein>
    <recommendedName>
        <fullName evidence="17">SWI/SNF-related matrix-associated actin-dependent regulator of chromatin subfamily A containing DEAD/H box 1 homolog</fullName>
        <ecNumber evidence="4">3.6.4.12</ecNumber>
    </recommendedName>
</protein>
<evidence type="ECO:0000256" key="5">
    <source>
        <dbReference type="ARBA" id="ARBA00022454"/>
    </source>
</evidence>
<dbReference type="CDD" id="cd14279">
    <property type="entry name" value="CUE"/>
    <property type="match status" value="1"/>
</dbReference>
<evidence type="ECO:0000256" key="9">
    <source>
        <dbReference type="ARBA" id="ARBA00022806"/>
    </source>
</evidence>
<dbReference type="GO" id="GO:0043130">
    <property type="term" value="F:ubiquitin binding"/>
    <property type="evidence" value="ECO:0007669"/>
    <property type="project" value="InterPro"/>
</dbReference>
<dbReference type="FunFam" id="3.40.50.10810:FF:000014">
    <property type="entry name" value="SWI/SNF-related matrix-associated actin-dependent regulator of chromatin subfamily A containing DEAD/H box 1"/>
    <property type="match status" value="1"/>
</dbReference>
<evidence type="ECO:0000256" key="17">
    <source>
        <dbReference type="ARBA" id="ARBA00069890"/>
    </source>
</evidence>
<dbReference type="Pfam" id="PF00176">
    <property type="entry name" value="SNF2-rel_dom"/>
    <property type="match status" value="1"/>
</dbReference>
<dbReference type="PROSITE" id="PS51194">
    <property type="entry name" value="HELICASE_CTER"/>
    <property type="match status" value="1"/>
</dbReference>
<evidence type="ECO:0000256" key="7">
    <source>
        <dbReference type="ARBA" id="ARBA00022763"/>
    </source>
</evidence>
<evidence type="ECO:0000313" key="23">
    <source>
        <dbReference type="Proteomes" id="UP000502823"/>
    </source>
</evidence>
<evidence type="ECO:0000256" key="4">
    <source>
        <dbReference type="ARBA" id="ARBA00012551"/>
    </source>
</evidence>
<evidence type="ECO:0000256" key="14">
    <source>
        <dbReference type="ARBA" id="ARBA00023242"/>
    </source>
</evidence>
<gene>
    <name evidence="22" type="ORF">Cfor_07318</name>
</gene>
<dbReference type="InterPro" id="IPR014001">
    <property type="entry name" value="Helicase_ATP-bd"/>
</dbReference>
<dbReference type="AlphaFoldDB" id="A0A6L2PUV5"/>
<dbReference type="GO" id="GO:0005524">
    <property type="term" value="F:ATP binding"/>
    <property type="evidence" value="ECO:0007669"/>
    <property type="project" value="UniProtKB-KW"/>
</dbReference>
<dbReference type="GO" id="GO:0016787">
    <property type="term" value="F:hydrolase activity"/>
    <property type="evidence" value="ECO:0007669"/>
    <property type="project" value="UniProtKB-KW"/>
</dbReference>
<dbReference type="Gene3D" id="3.40.50.10810">
    <property type="entry name" value="Tandem AAA-ATPase domain"/>
    <property type="match status" value="1"/>
</dbReference>
<comment type="subcellular location">
    <subcellularLocation>
        <location evidence="2">Chromosome</location>
    </subcellularLocation>
    <subcellularLocation>
        <location evidence="1">Nucleus</location>
    </subcellularLocation>
</comment>
<dbReference type="Pfam" id="PF00271">
    <property type="entry name" value="Helicase_C"/>
    <property type="match status" value="1"/>
</dbReference>
<evidence type="ECO:0000313" key="22">
    <source>
        <dbReference type="EMBL" id="GFG35984.1"/>
    </source>
</evidence>
<dbReference type="SMART" id="SM00487">
    <property type="entry name" value="DEXDc"/>
    <property type="match status" value="1"/>
</dbReference>